<gene>
    <name evidence="3" type="ORF">AG1IA_02356</name>
</gene>
<dbReference type="STRING" id="983506.L8X3K3"/>
<sequence length="465" mass="51117">MCSVMLSDHVMSVLNSTLKLSYGHCSCGYHGAPPSISASHEALNFFNTGFIHVSPLLWYPTAFKPSSTGFKMRLYQNLSAFMIILGPSFSIASVTPSWVVEHLGNLSPYKKAPLQSGIQETLPSDCNVNQVFYVELVFIQGLSSKLAKASASIHSAHLPSELEFLKSGYNTTLGHDDLTPPGRLQLFEHGVKYVCTRNLIMHLTGLRFPLQVEESAQWFREGYFGRKWANTSTFTIIPEDSKTISMIELLSQLTVEWGTHYLPPITKRLNKLVSGVNLTDADTHGALYACAYDTAAYGIEKSPWCGVFSQSELLDFESVHPAQFSQVWLALMGAHAAPIDSLSRQAHPQLRCSMLTIDTSDRDTPPLSPNVSSPKSNRKWRTTNQVPFGAQMIFEKFTCTSSAKGPQIRLILNDSPLLMSSCAKTSLDKKLGACSLDAFVSANAASTGINWGDSKWNTTCGNPEI</sequence>
<dbReference type="InterPro" id="IPR029033">
    <property type="entry name" value="His_PPase_superfam"/>
</dbReference>
<dbReference type="HOGENOM" id="CLU_020880_3_2_1"/>
<keyword evidence="1" id="KW-0378">Hydrolase</keyword>
<dbReference type="InterPro" id="IPR000560">
    <property type="entry name" value="His_Pase_clade-2"/>
</dbReference>
<keyword evidence="4" id="KW-1185">Reference proteome</keyword>
<feature type="region of interest" description="Disordered" evidence="2">
    <location>
        <begin position="360"/>
        <end position="381"/>
    </location>
</feature>
<evidence type="ECO:0000256" key="1">
    <source>
        <dbReference type="ARBA" id="ARBA00022801"/>
    </source>
</evidence>
<dbReference type="EMBL" id="AFRT01000524">
    <property type="protein sequence ID" value="ELU43613.1"/>
    <property type="molecule type" value="Genomic_DNA"/>
</dbReference>
<evidence type="ECO:0000313" key="4">
    <source>
        <dbReference type="Proteomes" id="UP000011668"/>
    </source>
</evidence>
<dbReference type="GO" id="GO:0003993">
    <property type="term" value="F:acid phosphatase activity"/>
    <property type="evidence" value="ECO:0007669"/>
    <property type="project" value="TreeGrafter"/>
</dbReference>
<dbReference type="Pfam" id="PF00328">
    <property type="entry name" value="His_Phos_2"/>
    <property type="match status" value="1"/>
</dbReference>
<organism evidence="3 4">
    <name type="scientific">Thanatephorus cucumeris (strain AG1-IA)</name>
    <name type="common">Rice sheath blight fungus</name>
    <name type="synonym">Rhizoctonia solani</name>
    <dbReference type="NCBI Taxonomy" id="983506"/>
    <lineage>
        <taxon>Eukaryota</taxon>
        <taxon>Fungi</taxon>
        <taxon>Dikarya</taxon>
        <taxon>Basidiomycota</taxon>
        <taxon>Agaricomycotina</taxon>
        <taxon>Agaricomycetes</taxon>
        <taxon>Cantharellales</taxon>
        <taxon>Ceratobasidiaceae</taxon>
        <taxon>Rhizoctonia</taxon>
        <taxon>Rhizoctonia solani AG-1</taxon>
    </lineage>
</organism>
<proteinExistence type="predicted"/>
<dbReference type="PANTHER" id="PTHR20963:SF42">
    <property type="entry name" value="PHOSPHOGLYCERATE MUTASE-LIKE PROTEIN"/>
    <property type="match status" value="1"/>
</dbReference>
<dbReference type="PANTHER" id="PTHR20963">
    <property type="entry name" value="MULTIPLE INOSITOL POLYPHOSPHATE PHOSPHATASE-RELATED"/>
    <property type="match status" value="1"/>
</dbReference>
<dbReference type="CDD" id="cd07061">
    <property type="entry name" value="HP_HAP_like"/>
    <property type="match status" value="1"/>
</dbReference>
<accession>L8X3K3</accession>
<evidence type="ECO:0000256" key="2">
    <source>
        <dbReference type="SAM" id="MobiDB-lite"/>
    </source>
</evidence>
<reference evidence="3 4" key="1">
    <citation type="journal article" date="2013" name="Nat. Commun.">
        <title>The evolution and pathogenic mechanisms of the rice sheath blight pathogen.</title>
        <authorList>
            <person name="Zheng A."/>
            <person name="Lin R."/>
            <person name="Xu L."/>
            <person name="Qin P."/>
            <person name="Tang C."/>
            <person name="Ai P."/>
            <person name="Zhang D."/>
            <person name="Liu Y."/>
            <person name="Sun Z."/>
            <person name="Feng H."/>
            <person name="Wang Y."/>
            <person name="Chen Y."/>
            <person name="Liang X."/>
            <person name="Fu R."/>
            <person name="Li Q."/>
            <person name="Zhang J."/>
            <person name="Yu X."/>
            <person name="Xie Z."/>
            <person name="Ding L."/>
            <person name="Guan P."/>
            <person name="Tang J."/>
            <person name="Liang Y."/>
            <person name="Wang S."/>
            <person name="Deng Q."/>
            <person name="Li S."/>
            <person name="Zhu J."/>
            <person name="Wang L."/>
            <person name="Liu H."/>
            <person name="Li P."/>
        </authorList>
    </citation>
    <scope>NUCLEOTIDE SEQUENCE [LARGE SCALE GENOMIC DNA]</scope>
    <source>
        <strain evidence="4">AG-1 IA</strain>
    </source>
</reference>
<comment type="caution">
    <text evidence="3">The sequence shown here is derived from an EMBL/GenBank/DDBJ whole genome shotgun (WGS) entry which is preliminary data.</text>
</comment>
<dbReference type="OrthoDB" id="6509975at2759"/>
<protein>
    <submittedName>
        <fullName evidence="3">Histidine phosphatase superfamily domain-containing protein</fullName>
    </submittedName>
</protein>
<name>L8X3K3_THACA</name>
<dbReference type="Proteomes" id="UP000011668">
    <property type="component" value="Unassembled WGS sequence"/>
</dbReference>
<evidence type="ECO:0000313" key="3">
    <source>
        <dbReference type="EMBL" id="ELU43613.1"/>
    </source>
</evidence>
<dbReference type="Gene3D" id="3.40.50.1240">
    <property type="entry name" value="Phosphoglycerate mutase-like"/>
    <property type="match status" value="2"/>
</dbReference>
<dbReference type="SUPFAM" id="SSF53254">
    <property type="entry name" value="Phosphoglycerate mutase-like"/>
    <property type="match status" value="1"/>
</dbReference>
<dbReference type="AlphaFoldDB" id="L8X3K3"/>